<name>A0A9W6H183_9MICO</name>
<evidence type="ECO:0000259" key="7">
    <source>
        <dbReference type="Pfam" id="PF08281"/>
    </source>
</evidence>
<feature type="domain" description="RNA polymerase sigma factor 70 region 4 type 2" evidence="7">
    <location>
        <begin position="113"/>
        <end position="163"/>
    </location>
</feature>
<evidence type="ECO:0000256" key="1">
    <source>
        <dbReference type="ARBA" id="ARBA00010641"/>
    </source>
</evidence>
<keyword evidence="9" id="KW-1185">Reference proteome</keyword>
<dbReference type="GO" id="GO:0016987">
    <property type="term" value="F:sigma factor activity"/>
    <property type="evidence" value="ECO:0007669"/>
    <property type="project" value="UniProtKB-KW"/>
</dbReference>
<accession>A0A9W6H183</accession>
<dbReference type="Gene3D" id="1.10.1740.10">
    <property type="match status" value="1"/>
</dbReference>
<dbReference type="InterPro" id="IPR013324">
    <property type="entry name" value="RNA_pol_sigma_r3/r4-like"/>
</dbReference>
<keyword evidence="5" id="KW-0804">Transcription</keyword>
<dbReference type="InterPro" id="IPR036388">
    <property type="entry name" value="WH-like_DNA-bd_sf"/>
</dbReference>
<evidence type="ECO:0000313" key="8">
    <source>
        <dbReference type="EMBL" id="GLJ60471.1"/>
    </source>
</evidence>
<dbReference type="InterPro" id="IPR013249">
    <property type="entry name" value="RNA_pol_sigma70_r4_t2"/>
</dbReference>
<dbReference type="GO" id="GO:0000428">
    <property type="term" value="C:DNA-directed RNA polymerase complex"/>
    <property type="evidence" value="ECO:0007669"/>
    <property type="project" value="UniProtKB-KW"/>
</dbReference>
<dbReference type="Proteomes" id="UP001142462">
    <property type="component" value="Unassembled WGS sequence"/>
</dbReference>
<dbReference type="PANTHER" id="PTHR30173">
    <property type="entry name" value="SIGMA 19 FACTOR"/>
    <property type="match status" value="1"/>
</dbReference>
<proteinExistence type="inferred from homology"/>
<dbReference type="AlphaFoldDB" id="A0A9W6H183"/>
<dbReference type="Pfam" id="PF04542">
    <property type="entry name" value="Sigma70_r2"/>
    <property type="match status" value="1"/>
</dbReference>
<dbReference type="Pfam" id="PF08281">
    <property type="entry name" value="Sigma70_r4_2"/>
    <property type="match status" value="1"/>
</dbReference>
<comment type="subunit">
    <text evidence="2">Interacts transiently with the RNA polymerase catalytic core formed by RpoA, RpoB, RpoC and RpoZ (2 alpha, 1 beta, 1 beta' and 1 omega subunit) to form the RNA polymerase holoenzyme that can initiate transcription.</text>
</comment>
<keyword evidence="8" id="KW-0240">DNA-directed RNA polymerase</keyword>
<reference evidence="8" key="2">
    <citation type="submission" date="2023-01" db="EMBL/GenBank/DDBJ databases">
        <authorList>
            <person name="Sun Q."/>
            <person name="Evtushenko L."/>
        </authorList>
    </citation>
    <scope>NUCLEOTIDE SEQUENCE</scope>
    <source>
        <strain evidence="8">VKM Ac-1020</strain>
    </source>
</reference>
<dbReference type="GO" id="GO:0003677">
    <property type="term" value="F:DNA binding"/>
    <property type="evidence" value="ECO:0007669"/>
    <property type="project" value="InterPro"/>
</dbReference>
<evidence type="ECO:0000256" key="4">
    <source>
        <dbReference type="ARBA" id="ARBA00023082"/>
    </source>
</evidence>
<dbReference type="EMBL" id="BSEJ01000002">
    <property type="protein sequence ID" value="GLJ60471.1"/>
    <property type="molecule type" value="Genomic_DNA"/>
</dbReference>
<keyword evidence="4" id="KW-0731">Sigma factor</keyword>
<keyword evidence="3" id="KW-0805">Transcription regulation</keyword>
<dbReference type="GO" id="GO:0006352">
    <property type="term" value="P:DNA-templated transcription initiation"/>
    <property type="evidence" value="ECO:0007669"/>
    <property type="project" value="InterPro"/>
</dbReference>
<dbReference type="SUPFAM" id="SSF54427">
    <property type="entry name" value="NTF2-like"/>
    <property type="match status" value="1"/>
</dbReference>
<dbReference type="InterPro" id="IPR032710">
    <property type="entry name" value="NTF2-like_dom_sf"/>
</dbReference>
<evidence type="ECO:0000313" key="9">
    <source>
        <dbReference type="Proteomes" id="UP001142462"/>
    </source>
</evidence>
<dbReference type="InterPro" id="IPR013325">
    <property type="entry name" value="RNA_pol_sigma_r2"/>
</dbReference>
<comment type="similarity">
    <text evidence="1">Belongs to the sigma-70 factor family. ECF subfamily.</text>
</comment>
<gene>
    <name evidence="8" type="ORF">GCM10017576_06000</name>
</gene>
<evidence type="ECO:0000256" key="2">
    <source>
        <dbReference type="ARBA" id="ARBA00011344"/>
    </source>
</evidence>
<dbReference type="RefSeq" id="WP_271172205.1">
    <property type="nucleotide sequence ID" value="NZ_BSEJ01000002.1"/>
</dbReference>
<sequence length="296" mass="31868">MEALSSRSAAALAWREERDRLVGIAYRMLGDFGHAEDVVSEVALEAVRAERGASVRSWPAWLTTTCVRRSIDRLRQLAAEREEYPGPWLPEPVAVDRLPEDVVADREMLSLTVLHLAEQLSPEARAAVVLHRAFGMSAVEIGRVLERSPAAVRQLISRGERRLQLDGDRAASPPPPSREALARVVEAIEGGDIAAVVASLADDAILWADGGGRVRSALNPVFGPLRIARFLAGILGKAIAAGVRPRVAHTEVNGEPGLSLAIGAEIDVIAFEFDASGAIRGIRRVSNPEKLTRVLA</sequence>
<protein>
    <submittedName>
        <fullName evidence="8">DNA-directed RNA polymerase sigma-70 factor</fullName>
    </submittedName>
</protein>
<dbReference type="Gene3D" id="3.10.450.50">
    <property type="match status" value="1"/>
</dbReference>
<dbReference type="NCBIfam" id="TIGR02937">
    <property type="entry name" value="sigma70-ECF"/>
    <property type="match status" value="1"/>
</dbReference>
<dbReference type="Gene3D" id="1.10.10.10">
    <property type="entry name" value="Winged helix-like DNA-binding domain superfamily/Winged helix DNA-binding domain"/>
    <property type="match status" value="1"/>
</dbReference>
<evidence type="ECO:0000256" key="5">
    <source>
        <dbReference type="ARBA" id="ARBA00023163"/>
    </source>
</evidence>
<feature type="domain" description="RNA polymerase sigma-70 region 2" evidence="6">
    <location>
        <begin position="15"/>
        <end position="77"/>
    </location>
</feature>
<reference evidence="8" key="1">
    <citation type="journal article" date="2014" name="Int. J. Syst. Evol. Microbiol.">
        <title>Complete genome sequence of Corynebacterium casei LMG S-19264T (=DSM 44701T), isolated from a smear-ripened cheese.</title>
        <authorList>
            <consortium name="US DOE Joint Genome Institute (JGI-PGF)"/>
            <person name="Walter F."/>
            <person name="Albersmeier A."/>
            <person name="Kalinowski J."/>
            <person name="Ruckert C."/>
        </authorList>
    </citation>
    <scope>NUCLEOTIDE SEQUENCE</scope>
    <source>
        <strain evidence="8">VKM Ac-1020</strain>
    </source>
</reference>
<organism evidence="8 9">
    <name type="scientific">Microbacterium barkeri</name>
    <dbReference type="NCBI Taxonomy" id="33917"/>
    <lineage>
        <taxon>Bacteria</taxon>
        <taxon>Bacillati</taxon>
        <taxon>Actinomycetota</taxon>
        <taxon>Actinomycetes</taxon>
        <taxon>Micrococcales</taxon>
        <taxon>Microbacteriaceae</taxon>
        <taxon>Microbacterium</taxon>
    </lineage>
</organism>
<dbReference type="SUPFAM" id="SSF88946">
    <property type="entry name" value="Sigma2 domain of RNA polymerase sigma factors"/>
    <property type="match status" value="1"/>
</dbReference>
<evidence type="ECO:0000259" key="6">
    <source>
        <dbReference type="Pfam" id="PF04542"/>
    </source>
</evidence>
<dbReference type="PANTHER" id="PTHR30173:SF43">
    <property type="entry name" value="ECF RNA POLYMERASE SIGMA FACTOR SIGI-RELATED"/>
    <property type="match status" value="1"/>
</dbReference>
<comment type="caution">
    <text evidence="8">The sequence shown here is derived from an EMBL/GenBank/DDBJ whole genome shotgun (WGS) entry which is preliminary data.</text>
</comment>
<dbReference type="InterPro" id="IPR007627">
    <property type="entry name" value="RNA_pol_sigma70_r2"/>
</dbReference>
<dbReference type="SUPFAM" id="SSF88659">
    <property type="entry name" value="Sigma3 and sigma4 domains of RNA polymerase sigma factors"/>
    <property type="match status" value="1"/>
</dbReference>
<dbReference type="InterPro" id="IPR014284">
    <property type="entry name" value="RNA_pol_sigma-70_dom"/>
</dbReference>
<dbReference type="InterPro" id="IPR052704">
    <property type="entry name" value="ECF_Sigma-70_Domain"/>
</dbReference>
<evidence type="ECO:0000256" key="3">
    <source>
        <dbReference type="ARBA" id="ARBA00023015"/>
    </source>
</evidence>